<dbReference type="SUPFAM" id="SSF161256">
    <property type="entry name" value="RILP dimerisation region"/>
    <property type="match status" value="1"/>
</dbReference>
<dbReference type="GO" id="GO:0005737">
    <property type="term" value="C:cytoplasm"/>
    <property type="evidence" value="ECO:0007669"/>
    <property type="project" value="TreeGrafter"/>
</dbReference>
<proteinExistence type="predicted"/>
<dbReference type="PROSITE" id="PS51776">
    <property type="entry name" value="RH1"/>
    <property type="match status" value="1"/>
</dbReference>
<keyword evidence="2" id="KW-0653">Protein transport</keyword>
<reference evidence="8" key="1">
    <citation type="submission" date="2023-10" db="EMBL/GenBank/DDBJ databases">
        <title>Genome assembly of Pristionchus species.</title>
        <authorList>
            <person name="Yoshida K."/>
            <person name="Sommer R.J."/>
        </authorList>
    </citation>
    <scope>NUCLEOTIDE SEQUENCE</scope>
    <source>
        <strain evidence="8">RS5133</strain>
    </source>
</reference>
<keyword evidence="9" id="KW-1185">Reference proteome</keyword>
<name>A0AAV5VJ29_9BILA</name>
<feature type="coiled-coil region" evidence="4">
    <location>
        <begin position="306"/>
        <end position="361"/>
    </location>
</feature>
<feature type="non-terminal residue" evidence="8">
    <location>
        <position position="1"/>
    </location>
</feature>
<feature type="compositionally biased region" description="Polar residues" evidence="5">
    <location>
        <begin position="429"/>
        <end position="447"/>
    </location>
</feature>
<feature type="coiled-coil region" evidence="4">
    <location>
        <begin position="222"/>
        <end position="277"/>
    </location>
</feature>
<feature type="coiled-coil region" evidence="4">
    <location>
        <begin position="123"/>
        <end position="192"/>
    </location>
</feature>
<dbReference type="GO" id="GO:0060271">
    <property type="term" value="P:cilium assembly"/>
    <property type="evidence" value="ECO:0007669"/>
    <property type="project" value="TreeGrafter"/>
</dbReference>
<evidence type="ECO:0000313" key="9">
    <source>
        <dbReference type="Proteomes" id="UP001432322"/>
    </source>
</evidence>
<dbReference type="GO" id="GO:0031267">
    <property type="term" value="F:small GTPase binding"/>
    <property type="evidence" value="ECO:0007669"/>
    <property type="project" value="TreeGrafter"/>
</dbReference>
<evidence type="ECO:0000256" key="3">
    <source>
        <dbReference type="ARBA" id="ARBA00023054"/>
    </source>
</evidence>
<feature type="region of interest" description="Disordered" evidence="5">
    <location>
        <begin position="415"/>
        <end position="447"/>
    </location>
</feature>
<evidence type="ECO:0000259" key="6">
    <source>
        <dbReference type="PROSITE" id="PS51776"/>
    </source>
</evidence>
<dbReference type="Pfam" id="PF11461">
    <property type="entry name" value="RILP"/>
    <property type="match status" value="1"/>
</dbReference>
<protein>
    <submittedName>
        <fullName evidence="8">Uncharacterized protein</fullName>
    </submittedName>
</protein>
<evidence type="ECO:0000313" key="8">
    <source>
        <dbReference type="EMBL" id="GMT19353.1"/>
    </source>
</evidence>
<accession>A0AAV5VJ29</accession>
<feature type="compositionally biased region" description="Low complexity" evidence="5">
    <location>
        <begin position="415"/>
        <end position="428"/>
    </location>
</feature>
<dbReference type="InterPro" id="IPR034744">
    <property type="entry name" value="RH2"/>
</dbReference>
<dbReference type="CDD" id="cd14445">
    <property type="entry name" value="RILP-like"/>
    <property type="match status" value="1"/>
</dbReference>
<dbReference type="AlphaFoldDB" id="A0AAV5VJ29"/>
<feature type="domain" description="RH2" evidence="7">
    <location>
        <begin position="326"/>
        <end position="405"/>
    </location>
</feature>
<dbReference type="InterPro" id="IPR034743">
    <property type="entry name" value="RH1"/>
</dbReference>
<evidence type="ECO:0000256" key="5">
    <source>
        <dbReference type="SAM" id="MobiDB-lite"/>
    </source>
</evidence>
<gene>
    <name evidence="8" type="ORF">PFISCL1PPCAC_10650</name>
</gene>
<dbReference type="GO" id="GO:0051959">
    <property type="term" value="F:dynein light intermediate chain binding"/>
    <property type="evidence" value="ECO:0007669"/>
    <property type="project" value="TreeGrafter"/>
</dbReference>
<dbReference type="PANTHER" id="PTHR21502:SF4">
    <property type="entry name" value="RILP-LIKE PROTEIN HOMOLOG"/>
    <property type="match status" value="1"/>
</dbReference>
<dbReference type="Gene3D" id="1.20.58.1770">
    <property type="match status" value="1"/>
</dbReference>
<dbReference type="EMBL" id="BTSY01000003">
    <property type="protein sequence ID" value="GMT19353.1"/>
    <property type="molecule type" value="Genomic_DNA"/>
</dbReference>
<dbReference type="GO" id="GO:0036064">
    <property type="term" value="C:ciliary basal body"/>
    <property type="evidence" value="ECO:0007669"/>
    <property type="project" value="TreeGrafter"/>
</dbReference>
<organism evidence="8 9">
    <name type="scientific">Pristionchus fissidentatus</name>
    <dbReference type="NCBI Taxonomy" id="1538716"/>
    <lineage>
        <taxon>Eukaryota</taxon>
        <taxon>Metazoa</taxon>
        <taxon>Ecdysozoa</taxon>
        <taxon>Nematoda</taxon>
        <taxon>Chromadorea</taxon>
        <taxon>Rhabditida</taxon>
        <taxon>Rhabditina</taxon>
        <taxon>Diplogasteromorpha</taxon>
        <taxon>Diplogasteroidea</taxon>
        <taxon>Neodiplogasteridae</taxon>
        <taxon>Pristionchus</taxon>
    </lineage>
</organism>
<evidence type="ECO:0000256" key="1">
    <source>
        <dbReference type="ARBA" id="ARBA00022448"/>
    </source>
</evidence>
<dbReference type="Pfam" id="PF09744">
    <property type="entry name" value="RH1"/>
    <property type="match status" value="1"/>
</dbReference>
<comment type="caution">
    <text evidence="8">The sequence shown here is derived from an EMBL/GenBank/DDBJ whole genome shotgun (WGS) entry which is preliminary data.</text>
</comment>
<dbReference type="PANTHER" id="PTHR21502">
    <property type="entry name" value="ZINC FINGER PROTEIN DZIP1"/>
    <property type="match status" value="1"/>
</dbReference>
<evidence type="ECO:0000256" key="4">
    <source>
        <dbReference type="SAM" id="Coils"/>
    </source>
</evidence>
<evidence type="ECO:0000256" key="2">
    <source>
        <dbReference type="ARBA" id="ARBA00022927"/>
    </source>
</evidence>
<dbReference type="GO" id="GO:0046983">
    <property type="term" value="F:protein dimerization activity"/>
    <property type="evidence" value="ECO:0007669"/>
    <property type="project" value="InterPro"/>
</dbReference>
<dbReference type="GO" id="GO:0015031">
    <property type="term" value="P:protein transport"/>
    <property type="evidence" value="ECO:0007669"/>
    <property type="project" value="UniProtKB-KW"/>
</dbReference>
<evidence type="ECO:0000259" key="7">
    <source>
        <dbReference type="PROSITE" id="PS51777"/>
    </source>
</evidence>
<dbReference type="Proteomes" id="UP001432322">
    <property type="component" value="Unassembled WGS sequence"/>
</dbReference>
<feature type="compositionally biased region" description="Basic and acidic residues" evidence="5">
    <location>
        <begin position="368"/>
        <end position="380"/>
    </location>
</feature>
<keyword evidence="3 4" id="KW-0175">Coiled coil</keyword>
<dbReference type="InterPro" id="IPR051241">
    <property type="entry name" value="DZIP_RILPL"/>
</dbReference>
<keyword evidence="1" id="KW-0813">Transport</keyword>
<dbReference type="InterPro" id="IPR021563">
    <property type="entry name" value="RILP_dimer"/>
</dbReference>
<feature type="region of interest" description="Disordered" evidence="5">
    <location>
        <begin position="366"/>
        <end position="396"/>
    </location>
</feature>
<feature type="domain" description="RH1" evidence="6">
    <location>
        <begin position="72"/>
        <end position="160"/>
    </location>
</feature>
<sequence length="447" mass="50401">SSIGRLKRGGVCPSRPSFLPLHTPFLSLMLVAGPSMSLPAGEEEFVAISDGEGSHVHYGSAMTSVGGPTTTSPRGVHGSPSKSITVVDVYDLAASIGKDFEKLIQLHGNESIRGIMPKVISALETLEALAANNEAENEQISNLERTVERLENEKAAKLVDRVKFEDDLEQVEEMYRKEIAELRHSVKELMHENRTLSSTVCSMPTHLPESPTQQHAQDIESILALKESSQRQKEEIRALKHDVEGYTREVENMQNGIDRLIRQNEELLRKNGSLQKQGRVIVEEKCELIRRLEKTEESNFELRRWLNEKDRACKELEEEASMSDSEPRFTLAELREVLQEKNILKGRVMELEEEIDQMKNQNLLSPLLKEEEKGSDDERPVQGPLPREPAEKVNPWKFERKESGVRRFFSFFKDLSSSSPRRGSSSVSATNSPRPVRSTTMSSLAAE</sequence>
<dbReference type="PROSITE" id="PS51777">
    <property type="entry name" value="RH2"/>
    <property type="match status" value="1"/>
</dbReference>